<feature type="signal peptide" evidence="1">
    <location>
        <begin position="1"/>
        <end position="21"/>
    </location>
</feature>
<sequence>MRSMATKAAFVALAVAVLPLAGCGSNDTDSAQTSAPAASSAPAGNGVTALSPDEIVTKAKAALATAKSFHVKGDVAQDGEKTGIDLKLNGDDFIGAMTMGTAKVELLAVGGKKYMRPNDEFWTTAAGAQGKTVAQLVNGRWVAGADSDQSFADMFSIGDVNEMLKPTGALSKGDEKQINGVPALGLNDAGDPGSVLYVATTGEPYPLQMVGSDKSTVDFTEFGETFTDIKAPATKDVVDLGKLGG</sequence>
<evidence type="ECO:0008006" key="4">
    <source>
        <dbReference type="Google" id="ProtNLM"/>
    </source>
</evidence>
<evidence type="ECO:0000313" key="3">
    <source>
        <dbReference type="Proteomes" id="UP000603200"/>
    </source>
</evidence>
<dbReference type="Proteomes" id="UP000603200">
    <property type="component" value="Unassembled WGS sequence"/>
</dbReference>
<comment type="caution">
    <text evidence="2">The sequence shown here is derived from an EMBL/GenBank/DDBJ whole genome shotgun (WGS) entry which is preliminary data.</text>
</comment>
<dbReference type="EMBL" id="BOMN01000106">
    <property type="protein sequence ID" value="GIE24235.1"/>
    <property type="molecule type" value="Genomic_DNA"/>
</dbReference>
<gene>
    <name evidence="2" type="ORF">Ahu01nite_073370</name>
</gene>
<proteinExistence type="predicted"/>
<accession>A0ABQ4A044</accession>
<feature type="chain" id="PRO_5046928553" description="Lipoprotein" evidence="1">
    <location>
        <begin position="22"/>
        <end position="245"/>
    </location>
</feature>
<organism evidence="2 3">
    <name type="scientific">Winogradskya humida</name>
    <dbReference type="NCBI Taxonomy" id="113566"/>
    <lineage>
        <taxon>Bacteria</taxon>
        <taxon>Bacillati</taxon>
        <taxon>Actinomycetota</taxon>
        <taxon>Actinomycetes</taxon>
        <taxon>Micromonosporales</taxon>
        <taxon>Micromonosporaceae</taxon>
        <taxon>Winogradskya</taxon>
    </lineage>
</organism>
<evidence type="ECO:0000313" key="2">
    <source>
        <dbReference type="EMBL" id="GIE24235.1"/>
    </source>
</evidence>
<protein>
    <recommendedName>
        <fullName evidence="4">Lipoprotein</fullName>
    </recommendedName>
</protein>
<evidence type="ECO:0000256" key="1">
    <source>
        <dbReference type="SAM" id="SignalP"/>
    </source>
</evidence>
<keyword evidence="1" id="KW-0732">Signal</keyword>
<keyword evidence="3" id="KW-1185">Reference proteome</keyword>
<dbReference type="Gene3D" id="2.50.20.20">
    <property type="match status" value="1"/>
</dbReference>
<name>A0ABQ4A044_9ACTN</name>
<reference evidence="2 3" key="1">
    <citation type="submission" date="2021-01" db="EMBL/GenBank/DDBJ databases">
        <title>Whole genome shotgun sequence of Actinoplanes humidus NBRC 14915.</title>
        <authorList>
            <person name="Komaki H."/>
            <person name="Tamura T."/>
        </authorList>
    </citation>
    <scope>NUCLEOTIDE SEQUENCE [LARGE SCALE GENOMIC DNA]</scope>
    <source>
        <strain evidence="2 3">NBRC 14915</strain>
    </source>
</reference>